<feature type="domain" description="FAD-binding FR-type" evidence="11">
    <location>
        <begin position="28"/>
        <end position="132"/>
    </location>
</feature>
<dbReference type="InterPro" id="IPR006058">
    <property type="entry name" value="2Fe2S_fd_BS"/>
</dbReference>
<dbReference type="AlphaFoldDB" id="A0A939G365"/>
<dbReference type="SUPFAM" id="SSF54292">
    <property type="entry name" value="2Fe-2S ferredoxin-like"/>
    <property type="match status" value="1"/>
</dbReference>
<dbReference type="Pfam" id="PF00970">
    <property type="entry name" value="FAD_binding_6"/>
    <property type="match status" value="1"/>
</dbReference>
<evidence type="ECO:0000256" key="3">
    <source>
        <dbReference type="ARBA" id="ARBA00022714"/>
    </source>
</evidence>
<evidence type="ECO:0000256" key="6">
    <source>
        <dbReference type="ARBA" id="ARBA00023002"/>
    </source>
</evidence>
<dbReference type="PROSITE" id="PS51384">
    <property type="entry name" value="FAD_FR"/>
    <property type="match status" value="1"/>
</dbReference>
<comment type="similarity">
    <text evidence="9">In the N-terminal section; belongs to the FAD-binding oxidoreductase type 6 family.</text>
</comment>
<evidence type="ECO:0000313" key="12">
    <source>
        <dbReference type="EMBL" id="MBO0664229.1"/>
    </source>
</evidence>
<dbReference type="Pfam" id="PF00175">
    <property type="entry name" value="NAD_binding_1"/>
    <property type="match status" value="1"/>
</dbReference>
<evidence type="ECO:0000313" key="13">
    <source>
        <dbReference type="Proteomes" id="UP000664122"/>
    </source>
</evidence>
<evidence type="ECO:0000256" key="1">
    <source>
        <dbReference type="ARBA" id="ARBA00001974"/>
    </source>
</evidence>
<comment type="caution">
    <text evidence="12">The sequence shown here is derived from an EMBL/GenBank/DDBJ whole genome shotgun (WGS) entry which is preliminary data.</text>
</comment>
<dbReference type="InterPro" id="IPR017938">
    <property type="entry name" value="Riboflavin_synthase-like_b-brl"/>
</dbReference>
<comment type="cofactor">
    <cofactor evidence="1">
        <name>FAD</name>
        <dbReference type="ChEBI" id="CHEBI:57692"/>
    </cofactor>
</comment>
<evidence type="ECO:0000256" key="8">
    <source>
        <dbReference type="ARBA" id="ARBA00023014"/>
    </source>
</evidence>
<dbReference type="InterPro" id="IPR001433">
    <property type="entry name" value="OxRdtase_FAD/NAD-bd"/>
</dbReference>
<dbReference type="EMBL" id="JAFMPP010000018">
    <property type="protein sequence ID" value="MBO0664229.1"/>
    <property type="molecule type" value="Genomic_DNA"/>
</dbReference>
<dbReference type="InterPro" id="IPR050415">
    <property type="entry name" value="MRET"/>
</dbReference>
<dbReference type="CDD" id="cd06215">
    <property type="entry name" value="FNR_iron_sulfur_binding_1"/>
    <property type="match status" value="1"/>
</dbReference>
<dbReference type="InterPro" id="IPR017927">
    <property type="entry name" value="FAD-bd_FR_type"/>
</dbReference>
<keyword evidence="3" id="KW-0001">2Fe-2S</keyword>
<evidence type="ECO:0000256" key="5">
    <source>
        <dbReference type="ARBA" id="ARBA00022827"/>
    </source>
</evidence>
<dbReference type="GO" id="GO:0016491">
    <property type="term" value="F:oxidoreductase activity"/>
    <property type="evidence" value="ECO:0007669"/>
    <property type="project" value="UniProtKB-KW"/>
</dbReference>
<evidence type="ECO:0000256" key="9">
    <source>
        <dbReference type="ARBA" id="ARBA00061434"/>
    </source>
</evidence>
<sequence>MDAPAPNAANAKAQTVGPVPTGYYRWEPEEDDVLICRAVREETHDVKTFVFAPRHKRQFEFVSGQFLTFEFEIDGATIHRCYTISSPPTRPDTVSITVKRVPNGPVSNWLHDAFQPGMMLKATVPMGEFSWSGMQATQYLFISGGSGITPMMSMTRSAFDLALISDIAFVHAARSPADIIFRDELDFMSRRNRSIRPTFIVEKDGPRDAWSGYRGRFDDSKLAMICPDFRDRVVFVCGPAPFMRAVKTTLKEAGFDMSRYHQESFNFDDFTEEAQEQIADAAEEIDSGVKVFQLEFTKTGRTIECPEGLTVMEAARRAGMRLPSSCSKGLCGTCKSKLVSGAVDMKHGGGIRQREIDAGMALLCCSKPKTDLVIER</sequence>
<accession>A0A939G365</accession>
<dbReference type="PANTHER" id="PTHR47354:SF6">
    <property type="entry name" value="NADH OXIDOREDUCTASE HCR"/>
    <property type="match status" value="1"/>
</dbReference>
<dbReference type="PANTHER" id="PTHR47354">
    <property type="entry name" value="NADH OXIDOREDUCTASE HCR"/>
    <property type="match status" value="1"/>
</dbReference>
<evidence type="ECO:0000256" key="7">
    <source>
        <dbReference type="ARBA" id="ARBA00023004"/>
    </source>
</evidence>
<organism evidence="12 13">
    <name type="scientific">Jiella flava</name>
    <dbReference type="NCBI Taxonomy" id="2816857"/>
    <lineage>
        <taxon>Bacteria</taxon>
        <taxon>Pseudomonadati</taxon>
        <taxon>Pseudomonadota</taxon>
        <taxon>Alphaproteobacteria</taxon>
        <taxon>Hyphomicrobiales</taxon>
        <taxon>Aurantimonadaceae</taxon>
        <taxon>Jiella</taxon>
    </lineage>
</organism>
<dbReference type="PROSITE" id="PS51085">
    <property type="entry name" value="2FE2S_FER_2"/>
    <property type="match status" value="1"/>
</dbReference>
<dbReference type="InterPro" id="IPR039261">
    <property type="entry name" value="FNR_nucleotide-bd"/>
</dbReference>
<evidence type="ECO:0000259" key="11">
    <source>
        <dbReference type="PROSITE" id="PS51384"/>
    </source>
</evidence>
<dbReference type="PRINTS" id="PR00406">
    <property type="entry name" value="CYTB5RDTASE"/>
</dbReference>
<gene>
    <name evidence="12" type="ORF">J1C48_16740</name>
</gene>
<feature type="domain" description="2Fe-2S ferredoxin-type" evidence="10">
    <location>
        <begin position="292"/>
        <end position="376"/>
    </location>
</feature>
<dbReference type="Pfam" id="PF00111">
    <property type="entry name" value="Fer2"/>
    <property type="match status" value="1"/>
</dbReference>
<keyword evidence="8" id="KW-0411">Iron-sulfur</keyword>
<keyword evidence="7" id="KW-0408">Iron</keyword>
<dbReference type="Gene3D" id="3.10.20.30">
    <property type="match status" value="1"/>
</dbReference>
<dbReference type="InterPro" id="IPR012675">
    <property type="entry name" value="Beta-grasp_dom_sf"/>
</dbReference>
<keyword evidence="4" id="KW-0479">Metal-binding</keyword>
<keyword evidence="6" id="KW-0560">Oxidoreductase</keyword>
<dbReference type="GO" id="GO:0046872">
    <property type="term" value="F:metal ion binding"/>
    <property type="evidence" value="ECO:0007669"/>
    <property type="project" value="UniProtKB-KW"/>
</dbReference>
<reference evidence="12" key="1">
    <citation type="submission" date="2021-03" db="EMBL/GenBank/DDBJ databases">
        <title>Whole genome sequence of Jiella sp. CQZ9-1.</title>
        <authorList>
            <person name="Tuo L."/>
        </authorList>
    </citation>
    <scope>NUCLEOTIDE SEQUENCE</scope>
    <source>
        <strain evidence="12">CQZ9-1</strain>
    </source>
</reference>
<keyword evidence="2" id="KW-0285">Flavoprotein</keyword>
<dbReference type="Proteomes" id="UP000664122">
    <property type="component" value="Unassembled WGS sequence"/>
</dbReference>
<dbReference type="InterPro" id="IPR008333">
    <property type="entry name" value="Cbr1-like_FAD-bd_dom"/>
</dbReference>
<protein>
    <submittedName>
        <fullName evidence="12">Hybrid-cluster NAD(P)-dependent oxidoreductase</fullName>
    </submittedName>
</protein>
<dbReference type="SUPFAM" id="SSF63380">
    <property type="entry name" value="Riboflavin synthase domain-like"/>
    <property type="match status" value="1"/>
</dbReference>
<dbReference type="InterPro" id="IPR036010">
    <property type="entry name" value="2Fe-2S_ferredoxin-like_sf"/>
</dbReference>
<keyword evidence="5" id="KW-0274">FAD</keyword>
<keyword evidence="13" id="KW-1185">Reference proteome</keyword>
<dbReference type="GO" id="GO:0051537">
    <property type="term" value="F:2 iron, 2 sulfur cluster binding"/>
    <property type="evidence" value="ECO:0007669"/>
    <property type="project" value="UniProtKB-KW"/>
</dbReference>
<evidence type="ECO:0000259" key="10">
    <source>
        <dbReference type="PROSITE" id="PS51085"/>
    </source>
</evidence>
<dbReference type="RefSeq" id="WP_207259147.1">
    <property type="nucleotide sequence ID" value="NZ_JAFMPP010000018.1"/>
</dbReference>
<dbReference type="SUPFAM" id="SSF52343">
    <property type="entry name" value="Ferredoxin reductase-like, C-terminal NADP-linked domain"/>
    <property type="match status" value="1"/>
</dbReference>
<dbReference type="Gene3D" id="2.40.30.10">
    <property type="entry name" value="Translation factors"/>
    <property type="match status" value="1"/>
</dbReference>
<dbReference type="CDD" id="cd00207">
    <property type="entry name" value="fer2"/>
    <property type="match status" value="1"/>
</dbReference>
<dbReference type="PROSITE" id="PS00197">
    <property type="entry name" value="2FE2S_FER_1"/>
    <property type="match status" value="1"/>
</dbReference>
<evidence type="ECO:0000256" key="2">
    <source>
        <dbReference type="ARBA" id="ARBA00022630"/>
    </source>
</evidence>
<evidence type="ECO:0000256" key="4">
    <source>
        <dbReference type="ARBA" id="ARBA00022723"/>
    </source>
</evidence>
<dbReference type="Gene3D" id="3.40.50.80">
    <property type="entry name" value="Nucleotide-binding domain of ferredoxin-NADP reductase (FNR) module"/>
    <property type="match status" value="1"/>
</dbReference>
<dbReference type="InterPro" id="IPR001041">
    <property type="entry name" value="2Fe-2S_ferredoxin-type"/>
</dbReference>
<name>A0A939G365_9HYPH</name>
<proteinExistence type="inferred from homology"/>